<feature type="signal peptide" evidence="2">
    <location>
        <begin position="1"/>
        <end position="24"/>
    </location>
</feature>
<evidence type="ECO:0000313" key="6">
    <source>
        <dbReference type="Proteomes" id="UP000028073"/>
    </source>
</evidence>
<dbReference type="InterPro" id="IPR031979">
    <property type="entry name" value="DUF4785_N"/>
</dbReference>
<organism evidence="5 6">
    <name type="scientific">Endozoicomonas numazuensis</name>
    <dbReference type="NCBI Taxonomy" id="1137799"/>
    <lineage>
        <taxon>Bacteria</taxon>
        <taxon>Pseudomonadati</taxon>
        <taxon>Pseudomonadota</taxon>
        <taxon>Gammaproteobacteria</taxon>
        <taxon>Oceanospirillales</taxon>
        <taxon>Endozoicomonadaceae</taxon>
        <taxon>Endozoicomonas</taxon>
    </lineage>
</organism>
<protein>
    <recommendedName>
        <fullName evidence="7">DUF4785 domain-containing protein</fullName>
    </recommendedName>
</protein>
<comment type="caution">
    <text evidence="5">The sequence shown here is derived from an EMBL/GenBank/DDBJ whole genome shotgun (WGS) entry which is preliminary data.</text>
</comment>
<evidence type="ECO:0000259" key="4">
    <source>
        <dbReference type="Pfam" id="PF20943"/>
    </source>
</evidence>
<evidence type="ECO:0000259" key="3">
    <source>
        <dbReference type="Pfam" id="PF16024"/>
    </source>
</evidence>
<feature type="domain" description="DUF4785" evidence="4">
    <location>
        <begin position="333"/>
        <end position="433"/>
    </location>
</feature>
<dbReference type="RefSeq" id="WP_034833315.1">
    <property type="nucleotide sequence ID" value="NZ_JOKH01000001.1"/>
</dbReference>
<dbReference type="Gene3D" id="2.60.120.1370">
    <property type="match status" value="1"/>
</dbReference>
<proteinExistence type="predicted"/>
<dbReference type="InterPro" id="IPR048295">
    <property type="entry name" value="DUF4785_C"/>
</dbReference>
<keyword evidence="6" id="KW-1185">Reference proteome</keyword>
<keyword evidence="2" id="KW-0732">Signal</keyword>
<gene>
    <name evidence="5" type="ORF">GZ78_05815</name>
</gene>
<reference evidence="5 6" key="1">
    <citation type="submission" date="2014-06" db="EMBL/GenBank/DDBJ databases">
        <title>Whole Genome Sequences of Three Symbiotic Endozoicomonas Bacteria.</title>
        <authorList>
            <person name="Neave M.J."/>
            <person name="Apprill A."/>
            <person name="Voolstra C.R."/>
        </authorList>
    </citation>
    <scope>NUCLEOTIDE SEQUENCE [LARGE SCALE GENOMIC DNA]</scope>
    <source>
        <strain evidence="5 6">DSM 25634</strain>
    </source>
</reference>
<feature type="region of interest" description="Disordered" evidence="1">
    <location>
        <begin position="117"/>
        <end position="148"/>
    </location>
</feature>
<feature type="domain" description="DUF4785" evidence="3">
    <location>
        <begin position="145"/>
        <end position="223"/>
    </location>
</feature>
<dbReference type="Proteomes" id="UP000028073">
    <property type="component" value="Unassembled WGS sequence"/>
</dbReference>
<evidence type="ECO:0000256" key="2">
    <source>
        <dbReference type="SAM" id="SignalP"/>
    </source>
</evidence>
<dbReference type="eggNOG" id="ENOG5032T40">
    <property type="taxonomic scope" value="Bacteria"/>
</dbReference>
<feature type="chain" id="PRO_5001760950" description="DUF4785 domain-containing protein" evidence="2">
    <location>
        <begin position="25"/>
        <end position="435"/>
    </location>
</feature>
<evidence type="ECO:0000313" key="5">
    <source>
        <dbReference type="EMBL" id="KEQ19453.1"/>
    </source>
</evidence>
<dbReference type="EMBL" id="JOKH01000001">
    <property type="protein sequence ID" value="KEQ19453.1"/>
    <property type="molecule type" value="Genomic_DNA"/>
</dbReference>
<dbReference type="Pfam" id="PF20943">
    <property type="entry name" value="DUF4785_3rd"/>
    <property type="match status" value="1"/>
</dbReference>
<dbReference type="Gene3D" id="2.60.40.3870">
    <property type="entry name" value="Uncharacterised protein PF16024, DUF4785"/>
    <property type="match status" value="1"/>
</dbReference>
<feature type="domain" description="DUF4785" evidence="3">
    <location>
        <begin position="47"/>
        <end position="106"/>
    </location>
</feature>
<dbReference type="OrthoDB" id="6284234at2"/>
<name>A0A081NLY0_9GAMM</name>
<accession>A0A081NLY0</accession>
<evidence type="ECO:0008006" key="7">
    <source>
        <dbReference type="Google" id="ProtNLM"/>
    </source>
</evidence>
<dbReference type="Pfam" id="PF16024">
    <property type="entry name" value="DUF4785_1st"/>
    <property type="match status" value="2"/>
</dbReference>
<sequence length="435" mass="48208">MKTIMIASLIVASVSLMAVGSVSANEFELNSLSVPMQQRGIESITREQKDIHFSFAESGEVWQNNQSAEVALESNEYWFQISGAELKSGIDLDISEPEPLVRFSSLTLPDARQSLGGNQTGLPSIQPGLVSKQPGLSEIPRPQGSRRANAINPDQLEIFREGEVQPMNAAKLNMINETQLASDSIFQRSGAMKLNASIGTGRFKMRTRQSLRDSDQYLINIKEKGSQKKLHMSAPRLSLLSGEAITFGAQMKDRHRVLSGADYQAYVVSPDGETSWVKLREGKKGQWQVDMPSRFGHTRPGELHELYIDAYAPEGNNQLRRSGKIAFSVATPTAQLEDIKLVMEDDTLADSMINVASEGRYELRATLYGTDENGEMRSIMRSHSAYWLTPGLQQVALKLDQKIFENSGLSAPFALKSFELIDQSQLGVLHRQSEI</sequence>
<dbReference type="AlphaFoldDB" id="A0A081NLY0"/>
<evidence type="ECO:0000256" key="1">
    <source>
        <dbReference type="SAM" id="MobiDB-lite"/>
    </source>
</evidence>